<dbReference type="AlphaFoldDB" id="A7A6V7"/>
<proteinExistence type="predicted"/>
<reference evidence="1 2" key="1">
    <citation type="submission" date="2007-04" db="EMBL/GenBank/DDBJ databases">
        <authorList>
            <person name="Fulton L."/>
            <person name="Clifton S."/>
            <person name="Fulton B."/>
            <person name="Xu J."/>
            <person name="Minx P."/>
            <person name="Pepin K.H."/>
            <person name="Johnson M."/>
            <person name="Thiruvilangam P."/>
            <person name="Bhonagiri V."/>
            <person name="Nash W.E."/>
            <person name="Mardis E.R."/>
            <person name="Wilson R.K."/>
        </authorList>
    </citation>
    <scope>NUCLEOTIDE SEQUENCE [LARGE SCALE GENOMIC DNA]</scope>
    <source>
        <strain evidence="1 2">L2-32</strain>
    </source>
</reference>
<organism evidence="1 2">
    <name type="scientific">Bifidobacterium adolescentis L2-32</name>
    <dbReference type="NCBI Taxonomy" id="411481"/>
    <lineage>
        <taxon>Bacteria</taxon>
        <taxon>Bacillati</taxon>
        <taxon>Actinomycetota</taxon>
        <taxon>Actinomycetes</taxon>
        <taxon>Bifidobacteriales</taxon>
        <taxon>Bifidobacteriaceae</taxon>
        <taxon>Bifidobacterium</taxon>
    </lineage>
</organism>
<protein>
    <submittedName>
        <fullName evidence="1">Uncharacterized protein</fullName>
    </submittedName>
</protein>
<comment type="caution">
    <text evidence="1">The sequence shown here is derived from an EMBL/GenBank/DDBJ whole genome shotgun (WGS) entry which is preliminary data.</text>
</comment>
<gene>
    <name evidence="1" type="ORF">BIFADO_01590</name>
</gene>
<dbReference type="Proteomes" id="UP000003773">
    <property type="component" value="Unassembled WGS sequence"/>
</dbReference>
<evidence type="ECO:0000313" key="1">
    <source>
        <dbReference type="EMBL" id="EDN82540.1"/>
    </source>
</evidence>
<accession>A7A6V7</accession>
<evidence type="ECO:0000313" key="2">
    <source>
        <dbReference type="Proteomes" id="UP000003773"/>
    </source>
</evidence>
<dbReference type="HOGENOM" id="CLU_3247841_0_0_11"/>
<dbReference type="EMBL" id="AAXD02000052">
    <property type="protein sequence ID" value="EDN82540.1"/>
    <property type="molecule type" value="Genomic_DNA"/>
</dbReference>
<reference evidence="1 2" key="2">
    <citation type="submission" date="2007-05" db="EMBL/GenBank/DDBJ databases">
        <title>Draft genome sequence of Bifidobacterium adolescentis (L2-32).</title>
        <authorList>
            <person name="Sudarsanam P."/>
            <person name="Ley R."/>
            <person name="Guruge J."/>
            <person name="Turnbaugh P.J."/>
            <person name="Mahowald M."/>
            <person name="Liep D."/>
            <person name="Gordon J."/>
        </authorList>
    </citation>
    <scope>NUCLEOTIDE SEQUENCE [LARGE SCALE GENOMIC DNA]</scope>
    <source>
        <strain evidence="1 2">L2-32</strain>
    </source>
</reference>
<name>A7A6V7_BIFAD</name>
<sequence length="42" mass="4668">MRWSSIVRGSVQKPAEVRKKASARMLEKRAGRLIAGSGRQSQ</sequence>